<keyword evidence="2" id="KW-1185">Reference proteome</keyword>
<gene>
    <name evidence="1" type="ORF">Q4528_15905</name>
</gene>
<sequence length="78" mass="8774">DIPSNDGFRYQIMSEGNEHLAYAYILGRQEGVPMVFSDATGVDGGRWVDDYKQDNLKAMVKFHNGVQGADEEVLYTDQ</sequence>
<reference evidence="1" key="1">
    <citation type="submission" date="2023-07" db="EMBL/GenBank/DDBJ databases">
        <title>Genome content predicts the carbon catabolic preferences of heterotrophic bacteria.</title>
        <authorList>
            <person name="Gralka M."/>
        </authorList>
    </citation>
    <scope>NUCLEOTIDE SEQUENCE</scope>
    <source>
        <strain evidence="1">E2R20</strain>
    </source>
</reference>
<evidence type="ECO:0000313" key="1">
    <source>
        <dbReference type="EMBL" id="MDO6575596.1"/>
    </source>
</evidence>
<dbReference type="EMBL" id="JAUOQO010000936">
    <property type="protein sequence ID" value="MDO6575596.1"/>
    <property type="molecule type" value="Genomic_DNA"/>
</dbReference>
<dbReference type="Gene3D" id="3.20.20.80">
    <property type="entry name" value="Glycosidases"/>
    <property type="match status" value="1"/>
</dbReference>
<feature type="non-terminal residue" evidence="1">
    <location>
        <position position="78"/>
    </location>
</feature>
<name>A0AAW7YZ28_9STAP</name>
<comment type="caution">
    <text evidence="1">The sequence shown here is derived from an EMBL/GenBank/DDBJ whole genome shotgun (WGS) entry which is preliminary data.</text>
</comment>
<feature type="non-terminal residue" evidence="1">
    <location>
        <position position="1"/>
    </location>
</feature>
<dbReference type="AlphaFoldDB" id="A0AAW7YZ28"/>
<organism evidence="1 2">
    <name type="scientific">Staphylococcus pasteuri_A</name>
    <dbReference type="NCBI Taxonomy" id="3062664"/>
    <lineage>
        <taxon>Bacteria</taxon>
        <taxon>Bacillati</taxon>
        <taxon>Bacillota</taxon>
        <taxon>Bacilli</taxon>
        <taxon>Bacillales</taxon>
        <taxon>Staphylococcaceae</taxon>
        <taxon>Staphylococcus</taxon>
    </lineage>
</organism>
<protein>
    <submittedName>
        <fullName evidence="1">Uncharacterized protein</fullName>
    </submittedName>
</protein>
<accession>A0AAW7YZ28</accession>
<evidence type="ECO:0000313" key="2">
    <source>
        <dbReference type="Proteomes" id="UP001170310"/>
    </source>
</evidence>
<proteinExistence type="predicted"/>
<dbReference type="Proteomes" id="UP001170310">
    <property type="component" value="Unassembled WGS sequence"/>
</dbReference>